<keyword evidence="1" id="KW-1133">Transmembrane helix</keyword>
<reference evidence="2" key="2">
    <citation type="submission" date="2022-06" db="UniProtKB">
        <authorList>
            <consortium name="EnsemblMetazoa"/>
        </authorList>
    </citation>
    <scope>IDENTIFICATION</scope>
    <source>
        <strain evidence="2">DF5081</strain>
    </source>
</reference>
<sequence>MSRGSGLFMEHYTNSPWIEEVNAGIAGIVSLLANVLLIFVTSRVKSYSDSVRISQYQVCVFRLVFSMFVVVSSPTIMYLSEVKVLYIVKGGPYIPRQIGAYILNLFIVCIITSCTGPAIQYFQVAYLLSNPALKNQLSIRVFVSSIPFIVAVPTFILIYIGYTPNEYEMSFSEDLITEITGRQDSSFLLEAKEKNIRDTLFHRKALPNTTAMTITPSSNQNAFYHRYSPAKKK</sequence>
<keyword evidence="1" id="KW-0472">Membrane</keyword>
<keyword evidence="1" id="KW-0812">Transmembrane</keyword>
<protein>
    <submittedName>
        <fullName evidence="2">Uncharacterized protein</fullName>
    </submittedName>
</protein>
<dbReference type="PANTHER" id="PTHR47758:SF1">
    <property type="entry name" value="SERPENTINE RECEPTOR, CLASS T"/>
    <property type="match status" value="1"/>
</dbReference>
<dbReference type="Proteomes" id="UP000005237">
    <property type="component" value="Unassembled WGS sequence"/>
</dbReference>
<dbReference type="PANTHER" id="PTHR47758">
    <property type="entry name" value="SERPENTINE RECEPTOR, CLASS M-RELATED"/>
    <property type="match status" value="1"/>
</dbReference>
<reference evidence="3" key="1">
    <citation type="submission" date="2010-08" db="EMBL/GenBank/DDBJ databases">
        <authorList>
            <consortium name="Caenorhabditis japonica Sequencing Consortium"/>
            <person name="Wilson R.K."/>
        </authorList>
    </citation>
    <scope>NUCLEOTIDE SEQUENCE [LARGE SCALE GENOMIC DNA]</scope>
    <source>
        <strain evidence="3">DF5081</strain>
    </source>
</reference>
<dbReference type="EnsemblMetazoa" id="CJA13660b.1">
    <property type="protein sequence ID" value="CJA13660b.1"/>
    <property type="gene ID" value="WBGene00132864"/>
</dbReference>
<feature type="transmembrane region" description="Helical" evidence="1">
    <location>
        <begin position="21"/>
        <end position="40"/>
    </location>
</feature>
<feature type="transmembrane region" description="Helical" evidence="1">
    <location>
        <begin position="142"/>
        <end position="162"/>
    </location>
</feature>
<evidence type="ECO:0000313" key="3">
    <source>
        <dbReference type="Proteomes" id="UP000005237"/>
    </source>
</evidence>
<feature type="transmembrane region" description="Helical" evidence="1">
    <location>
        <begin position="60"/>
        <end position="79"/>
    </location>
</feature>
<keyword evidence="3" id="KW-1185">Reference proteome</keyword>
<organism evidence="2 3">
    <name type="scientific">Caenorhabditis japonica</name>
    <dbReference type="NCBI Taxonomy" id="281687"/>
    <lineage>
        <taxon>Eukaryota</taxon>
        <taxon>Metazoa</taxon>
        <taxon>Ecdysozoa</taxon>
        <taxon>Nematoda</taxon>
        <taxon>Chromadorea</taxon>
        <taxon>Rhabditida</taxon>
        <taxon>Rhabditina</taxon>
        <taxon>Rhabditomorpha</taxon>
        <taxon>Rhabditoidea</taxon>
        <taxon>Rhabditidae</taxon>
        <taxon>Peloderinae</taxon>
        <taxon>Caenorhabditis</taxon>
    </lineage>
</organism>
<name>A0A8R1HWA1_CAEJA</name>
<feature type="transmembrane region" description="Helical" evidence="1">
    <location>
        <begin position="100"/>
        <end position="122"/>
    </location>
</feature>
<accession>A0A8R1HWA1</accession>
<evidence type="ECO:0000256" key="1">
    <source>
        <dbReference type="SAM" id="Phobius"/>
    </source>
</evidence>
<proteinExistence type="predicted"/>
<dbReference type="AlphaFoldDB" id="A0A8R1HWA1"/>
<evidence type="ECO:0000313" key="2">
    <source>
        <dbReference type="EnsemblMetazoa" id="CJA13660b.1"/>
    </source>
</evidence>